<dbReference type="EMBL" id="AKCV02000026">
    <property type="protein sequence ID" value="TMS56514.1"/>
    <property type="molecule type" value="Genomic_DNA"/>
</dbReference>
<proteinExistence type="predicted"/>
<evidence type="ECO:0000313" key="2">
    <source>
        <dbReference type="Proteomes" id="UP000004277"/>
    </source>
</evidence>
<reference evidence="1" key="1">
    <citation type="submission" date="2019-05" db="EMBL/GenBank/DDBJ databases">
        <title>Revised genome assembly of Burkholderiaceae (previously Ralstonia) sp. PBA.</title>
        <authorList>
            <person name="Gan H.M."/>
        </authorList>
    </citation>
    <scope>NUCLEOTIDE SEQUENCE</scope>
    <source>
        <strain evidence="1">PBA</strain>
    </source>
</reference>
<gene>
    <name evidence="1" type="ORF">MW7_015605</name>
</gene>
<keyword evidence="2" id="KW-1185">Reference proteome</keyword>
<comment type="caution">
    <text evidence="1">The sequence shown here is derived from an EMBL/GenBank/DDBJ whole genome shotgun (WGS) entry which is preliminary data.</text>
</comment>
<dbReference type="Proteomes" id="UP000004277">
    <property type="component" value="Unassembled WGS sequence"/>
</dbReference>
<sequence>MIIANTRWIAGPLLAATLLAGCSQTQSAQPLDPELAKMVMPDPGPPTGRPLGELLVRFAMPVTDKAGANALVARLNRTIHRDEPALQLRVLDAVSGGNWRIAMSAATADLTAERALAIVRALPEIQAAEPDRLVQPLQPSPGTPRTPAAK</sequence>
<accession>A0ACD3SK03</accession>
<name>A0ACD3SK03_9BURK</name>
<organism evidence="1 2">
    <name type="scientific">Imbroritus primus</name>
    <dbReference type="NCBI Taxonomy" id="3058603"/>
    <lineage>
        <taxon>Bacteria</taxon>
        <taxon>Pseudomonadati</taxon>
        <taxon>Pseudomonadota</taxon>
        <taxon>Betaproteobacteria</taxon>
        <taxon>Burkholderiales</taxon>
        <taxon>Burkholderiaceae</taxon>
        <taxon>Imbroritus</taxon>
    </lineage>
</organism>
<protein>
    <submittedName>
        <fullName evidence="1">Uncharacterized protein</fullName>
    </submittedName>
</protein>
<evidence type="ECO:0000313" key="1">
    <source>
        <dbReference type="EMBL" id="TMS56514.1"/>
    </source>
</evidence>